<dbReference type="RefSeq" id="XP_022244822.1">
    <property type="nucleotide sequence ID" value="XM_022389114.1"/>
</dbReference>
<evidence type="ECO:0000313" key="8">
    <source>
        <dbReference type="Proteomes" id="UP000694941"/>
    </source>
</evidence>
<evidence type="ECO:0000256" key="3">
    <source>
        <dbReference type="ARBA" id="ARBA00004906"/>
    </source>
</evidence>
<comment type="pathway">
    <text evidence="3">Protein modification; protein ubiquitination.</text>
</comment>
<evidence type="ECO:0000256" key="2">
    <source>
        <dbReference type="ARBA" id="ARBA00004370"/>
    </source>
</evidence>
<name>A0ABM1SMG6_LIMPO</name>
<sequence>MAFIHLLKGKTHVFGISHSFSYEGIKCPMCSRFVIPEDVEYHLVMCLTKPRINYNEDVLSEDKGECVICFEELEQGDTIARLPCLCIYHKVFHVTWGLKKQLISSCFKLSLFLCCS</sequence>
<dbReference type="PANTHER" id="PTHR46661:SF4">
    <property type="entry name" value="RING-TYPE DOMAIN-CONTAINING PROTEIN"/>
    <property type="match status" value="1"/>
</dbReference>
<protein>
    <recommendedName>
        <fullName evidence="4">RING-type E3 ubiquitin transferase</fullName>
        <ecNumber evidence="4">2.3.2.27</ecNumber>
    </recommendedName>
</protein>
<keyword evidence="8" id="KW-1185">Reference proteome</keyword>
<dbReference type="InterPro" id="IPR051878">
    <property type="entry name" value="ZNRF_ubiq-protein_ligase"/>
</dbReference>
<evidence type="ECO:0000256" key="7">
    <source>
        <dbReference type="ARBA" id="ARBA00023136"/>
    </source>
</evidence>
<evidence type="ECO:0000313" key="9">
    <source>
        <dbReference type="RefSeq" id="XP_022244822.1"/>
    </source>
</evidence>
<gene>
    <name evidence="9" type="primary">LOC106461993</name>
</gene>
<proteinExistence type="predicted"/>
<keyword evidence="7" id="KW-0472">Membrane</keyword>
<evidence type="ECO:0000256" key="5">
    <source>
        <dbReference type="ARBA" id="ARBA00022679"/>
    </source>
</evidence>
<dbReference type="InterPro" id="IPR013083">
    <property type="entry name" value="Znf_RING/FYVE/PHD"/>
</dbReference>
<comment type="subcellular location">
    <subcellularLocation>
        <location evidence="2">Membrane</location>
    </subcellularLocation>
</comment>
<dbReference type="GeneID" id="106461993"/>
<dbReference type="Proteomes" id="UP000694941">
    <property type="component" value="Unplaced"/>
</dbReference>
<reference evidence="9" key="1">
    <citation type="submission" date="2025-08" db="UniProtKB">
        <authorList>
            <consortium name="RefSeq"/>
        </authorList>
    </citation>
    <scope>IDENTIFICATION</scope>
    <source>
        <tissue evidence="9">Muscle</tissue>
    </source>
</reference>
<dbReference type="EC" id="2.3.2.27" evidence="4"/>
<evidence type="ECO:0000256" key="4">
    <source>
        <dbReference type="ARBA" id="ARBA00012483"/>
    </source>
</evidence>
<accession>A0ABM1SMG6</accession>
<evidence type="ECO:0000256" key="6">
    <source>
        <dbReference type="ARBA" id="ARBA00022786"/>
    </source>
</evidence>
<keyword evidence="5" id="KW-0808">Transferase</keyword>
<evidence type="ECO:0000256" key="1">
    <source>
        <dbReference type="ARBA" id="ARBA00000900"/>
    </source>
</evidence>
<dbReference type="Gene3D" id="3.30.40.10">
    <property type="entry name" value="Zinc/RING finger domain, C3HC4 (zinc finger)"/>
    <property type="match status" value="1"/>
</dbReference>
<dbReference type="PANTHER" id="PTHR46661">
    <property type="entry name" value="E3 UBIQUITIN-PROTEIN LIGASE ZNRF1-LIKE PROTEIN"/>
    <property type="match status" value="1"/>
</dbReference>
<keyword evidence="6" id="KW-0833">Ubl conjugation pathway</keyword>
<organism evidence="8 9">
    <name type="scientific">Limulus polyphemus</name>
    <name type="common">Atlantic horseshoe crab</name>
    <dbReference type="NCBI Taxonomy" id="6850"/>
    <lineage>
        <taxon>Eukaryota</taxon>
        <taxon>Metazoa</taxon>
        <taxon>Ecdysozoa</taxon>
        <taxon>Arthropoda</taxon>
        <taxon>Chelicerata</taxon>
        <taxon>Merostomata</taxon>
        <taxon>Xiphosura</taxon>
        <taxon>Limulidae</taxon>
        <taxon>Limulus</taxon>
    </lineage>
</organism>
<comment type="catalytic activity">
    <reaction evidence="1">
        <text>S-ubiquitinyl-[E2 ubiquitin-conjugating enzyme]-L-cysteine + [acceptor protein]-L-lysine = [E2 ubiquitin-conjugating enzyme]-L-cysteine + N(6)-ubiquitinyl-[acceptor protein]-L-lysine.</text>
        <dbReference type="EC" id="2.3.2.27"/>
    </reaction>
</comment>